<accession>A0A7X2SUA8</accession>
<comment type="caution">
    <text evidence="1">The sequence shown here is derived from an EMBL/GenBank/DDBJ whole genome shotgun (WGS) entry which is preliminary data.</text>
</comment>
<name>A0A7X2SUA8_ENTAG</name>
<gene>
    <name evidence="1" type="ORF">GKC49_03405</name>
</gene>
<proteinExistence type="predicted"/>
<reference evidence="1 2" key="1">
    <citation type="submission" date="2019-11" db="EMBL/GenBank/DDBJ databases">
        <title>Draft Genome Sequence of Plant Growth-Promoting Rhizosphere-Associated Bacteria.</title>
        <authorList>
            <person name="Vasilyev I.Y."/>
            <person name="Radchenko V."/>
            <person name="Ilnitskaya E.V."/>
        </authorList>
    </citation>
    <scope>NUCLEOTIDE SEQUENCE [LARGE SCALE GENOMIC DNA]</scope>
    <source>
        <strain evidence="1 2">VRA_MhP_f</strain>
    </source>
</reference>
<evidence type="ECO:0000313" key="1">
    <source>
        <dbReference type="EMBL" id="MSE14223.1"/>
    </source>
</evidence>
<organism evidence="1 2">
    <name type="scientific">Enterobacter agglomerans</name>
    <name type="common">Erwinia herbicola</name>
    <name type="synonym">Pantoea agglomerans</name>
    <dbReference type="NCBI Taxonomy" id="549"/>
    <lineage>
        <taxon>Bacteria</taxon>
        <taxon>Pseudomonadati</taxon>
        <taxon>Pseudomonadota</taxon>
        <taxon>Gammaproteobacteria</taxon>
        <taxon>Enterobacterales</taxon>
        <taxon>Erwiniaceae</taxon>
        <taxon>Pantoea</taxon>
        <taxon>Pantoea agglomerans group</taxon>
    </lineage>
</organism>
<dbReference type="Proteomes" id="UP000461948">
    <property type="component" value="Unassembled WGS sequence"/>
</dbReference>
<evidence type="ECO:0000313" key="2">
    <source>
        <dbReference type="Proteomes" id="UP000461948"/>
    </source>
</evidence>
<dbReference type="EMBL" id="WKLC01000074">
    <property type="protein sequence ID" value="MSE14223.1"/>
    <property type="molecule type" value="Genomic_DNA"/>
</dbReference>
<sequence>MSTTRIALIEAYQTAISSIAKRCTLSKARSAVSAAERAAGTGCVYTWGTSTKADFLEYCAVRIADLIAHDHAEALVMALKIQIESDLKADRPVCEETGRDLREWSGNSIEAAHAEALIVNDALDEVYPLARKVFAWRYLSIELKTRMLELAHAEALEMDTY</sequence>
<protein>
    <submittedName>
        <fullName evidence="1">Uncharacterized protein</fullName>
    </submittedName>
</protein>
<dbReference type="AlphaFoldDB" id="A0A7X2SUA8"/>